<feature type="compositionally biased region" description="Basic and acidic residues" evidence="1">
    <location>
        <begin position="19"/>
        <end position="28"/>
    </location>
</feature>
<feature type="region of interest" description="Disordered" evidence="1">
    <location>
        <begin position="1"/>
        <end position="61"/>
    </location>
</feature>
<protein>
    <submittedName>
        <fullName evidence="2">Uncharacterized protein</fullName>
    </submittedName>
</protein>
<dbReference type="RefSeq" id="XP_066666478.1">
    <property type="nucleotide sequence ID" value="XM_066814516.1"/>
</dbReference>
<dbReference type="EMBL" id="JAQQWN010000007">
    <property type="protein sequence ID" value="KAK8075538.1"/>
    <property type="molecule type" value="Genomic_DNA"/>
</dbReference>
<dbReference type="GeneID" id="92047576"/>
<dbReference type="Proteomes" id="UP001433268">
    <property type="component" value="Unassembled WGS sequence"/>
</dbReference>
<feature type="compositionally biased region" description="Low complexity" evidence="1">
    <location>
        <begin position="1"/>
        <end position="17"/>
    </location>
</feature>
<reference evidence="2 3" key="1">
    <citation type="submission" date="2023-01" db="EMBL/GenBank/DDBJ databases">
        <title>Analysis of 21 Apiospora genomes using comparative genomics revels a genus with tremendous synthesis potential of carbohydrate active enzymes and secondary metabolites.</title>
        <authorList>
            <person name="Sorensen T."/>
        </authorList>
    </citation>
    <scope>NUCLEOTIDE SEQUENCE [LARGE SCALE GENOMIC DNA]</scope>
    <source>
        <strain evidence="2 3">CBS 114990</strain>
    </source>
</reference>
<organism evidence="2 3">
    <name type="scientific">Apiospora hydei</name>
    <dbReference type="NCBI Taxonomy" id="1337664"/>
    <lineage>
        <taxon>Eukaryota</taxon>
        <taxon>Fungi</taxon>
        <taxon>Dikarya</taxon>
        <taxon>Ascomycota</taxon>
        <taxon>Pezizomycotina</taxon>
        <taxon>Sordariomycetes</taxon>
        <taxon>Xylariomycetidae</taxon>
        <taxon>Amphisphaeriales</taxon>
        <taxon>Apiosporaceae</taxon>
        <taxon>Apiospora</taxon>
    </lineage>
</organism>
<keyword evidence="3" id="KW-1185">Reference proteome</keyword>
<proteinExistence type="predicted"/>
<evidence type="ECO:0000313" key="2">
    <source>
        <dbReference type="EMBL" id="KAK8075538.1"/>
    </source>
</evidence>
<evidence type="ECO:0000256" key="1">
    <source>
        <dbReference type="SAM" id="MobiDB-lite"/>
    </source>
</evidence>
<name>A0ABR1VWB8_9PEZI</name>
<accession>A0ABR1VWB8</accession>
<gene>
    <name evidence="2" type="ORF">PG997_010201</name>
</gene>
<feature type="compositionally biased region" description="Polar residues" evidence="1">
    <location>
        <begin position="52"/>
        <end position="61"/>
    </location>
</feature>
<feature type="compositionally biased region" description="Basic and acidic residues" evidence="1">
    <location>
        <begin position="39"/>
        <end position="48"/>
    </location>
</feature>
<comment type="caution">
    <text evidence="2">The sequence shown here is derived from an EMBL/GenBank/DDBJ whole genome shotgun (WGS) entry which is preliminary data.</text>
</comment>
<evidence type="ECO:0000313" key="3">
    <source>
        <dbReference type="Proteomes" id="UP001433268"/>
    </source>
</evidence>
<sequence>MPSSRSSSSGTSDIFRSSKSKDHKKEVSRSSNGTVIVHEYARGYDRAEPSPSYRNSGSTRR</sequence>